<dbReference type="RefSeq" id="WP_143900559.1">
    <property type="nucleotide sequence ID" value="NZ_VJOL01000005.1"/>
</dbReference>
<keyword evidence="1" id="KW-0812">Transmembrane</keyword>
<keyword evidence="1" id="KW-1133">Transmembrane helix</keyword>
<keyword evidence="3" id="KW-1185">Reference proteome</keyword>
<evidence type="ECO:0000313" key="3">
    <source>
        <dbReference type="Proteomes" id="UP000318542"/>
    </source>
</evidence>
<sequence>MLALFWHGLNLVAPAWGVAALLAPALAWRALPGTRARALLAHGAWLGLTGSAVMVAGLVLQGRDGRMVTYAALVAVMGALAAWRDRGRTR</sequence>
<evidence type="ECO:0000256" key="1">
    <source>
        <dbReference type="SAM" id="Phobius"/>
    </source>
</evidence>
<protein>
    <submittedName>
        <fullName evidence="2">Uncharacterized protein</fullName>
    </submittedName>
</protein>
<accession>A0A554X6H8</accession>
<name>A0A554X6H8_9BURK</name>
<dbReference type="Proteomes" id="UP000318542">
    <property type="component" value="Unassembled WGS sequence"/>
</dbReference>
<reference evidence="2 3" key="1">
    <citation type="submission" date="2019-07" db="EMBL/GenBank/DDBJ databases">
        <title>Tepidimonas thermarum AA-1 draft genome.</title>
        <authorList>
            <person name="Da Costa M.S."/>
            <person name="Froufe H.J.C."/>
            <person name="Egas C."/>
            <person name="Albuquerque L."/>
        </authorList>
    </citation>
    <scope>NUCLEOTIDE SEQUENCE [LARGE SCALE GENOMIC DNA]</scope>
    <source>
        <strain evidence="2 3">AA-1</strain>
    </source>
</reference>
<comment type="caution">
    <text evidence="2">The sequence shown here is derived from an EMBL/GenBank/DDBJ whole genome shotgun (WGS) entry which is preliminary data.</text>
</comment>
<feature type="transmembrane region" description="Helical" evidence="1">
    <location>
        <begin position="6"/>
        <end position="27"/>
    </location>
</feature>
<feature type="transmembrane region" description="Helical" evidence="1">
    <location>
        <begin position="39"/>
        <end position="61"/>
    </location>
</feature>
<dbReference type="EMBL" id="VJOL01000005">
    <property type="protein sequence ID" value="TSE31442.1"/>
    <property type="molecule type" value="Genomic_DNA"/>
</dbReference>
<proteinExistence type="predicted"/>
<gene>
    <name evidence="2" type="ORF">Tther_00501</name>
</gene>
<feature type="transmembrane region" description="Helical" evidence="1">
    <location>
        <begin position="67"/>
        <end position="83"/>
    </location>
</feature>
<keyword evidence="1" id="KW-0472">Membrane</keyword>
<dbReference type="AlphaFoldDB" id="A0A554X6H8"/>
<organism evidence="2 3">
    <name type="scientific">Tepidimonas thermarum</name>
    <dbReference type="NCBI Taxonomy" id="335431"/>
    <lineage>
        <taxon>Bacteria</taxon>
        <taxon>Pseudomonadati</taxon>
        <taxon>Pseudomonadota</taxon>
        <taxon>Betaproteobacteria</taxon>
        <taxon>Burkholderiales</taxon>
        <taxon>Tepidimonas</taxon>
    </lineage>
</organism>
<evidence type="ECO:0000313" key="2">
    <source>
        <dbReference type="EMBL" id="TSE31442.1"/>
    </source>
</evidence>
<dbReference type="OrthoDB" id="8908883at2"/>